<reference evidence="1 2" key="1">
    <citation type="submission" date="2014-10" db="EMBL/GenBank/DDBJ databases">
        <title>Pan-genome analysis of Brazilian lineage A amoebal mimiviruses.</title>
        <authorList>
            <person name="Assis F.L."/>
            <person name="Abrahao J.S."/>
            <person name="Kroon E.G."/>
            <person name="Dornas F.P."/>
            <person name="Andrade K.R."/>
            <person name="Borato P.V.M."/>
            <person name="Pilotto M.R."/>
            <person name="Benamar S."/>
            <person name="LaScola B."/>
            <person name="Colson P."/>
        </authorList>
    </citation>
    <scope>NUCLEOTIDE SEQUENCE [LARGE SCALE GENOMIC DNA]</scope>
    <source>
        <strain evidence="1 2">Oyster</strain>
    </source>
</reference>
<name>A0A0G2Y723_MIMIV</name>
<dbReference type="Proteomes" id="UP000241474">
    <property type="component" value="Segment"/>
</dbReference>
<dbReference type="EMBL" id="KM982401">
    <property type="protein sequence ID" value="AKI79567.1"/>
    <property type="molecule type" value="Genomic_DNA"/>
</dbReference>
<organism evidence="1 2">
    <name type="scientific">Acanthamoeba polyphaga mimivirus</name>
    <name type="common">APMV</name>
    <dbReference type="NCBI Taxonomy" id="212035"/>
    <lineage>
        <taxon>Viruses</taxon>
        <taxon>Varidnaviria</taxon>
        <taxon>Bamfordvirae</taxon>
        <taxon>Nucleocytoviricota</taxon>
        <taxon>Megaviricetes</taxon>
        <taxon>Imitervirales</taxon>
        <taxon>Mimiviridae</taxon>
        <taxon>Megamimivirinae</taxon>
        <taxon>Mimivirus</taxon>
        <taxon>Mimivirus bradfordmassiliense</taxon>
    </lineage>
</organism>
<evidence type="ECO:0000313" key="2">
    <source>
        <dbReference type="Proteomes" id="UP000241474"/>
    </source>
</evidence>
<proteinExistence type="predicted"/>
<protein>
    <submittedName>
        <fullName evidence="1">Uncharacterized protein</fullName>
    </submittedName>
</protein>
<organismHost>
    <name type="scientific">Acanthamoeba polyphaga</name>
    <name type="common">Amoeba</name>
    <dbReference type="NCBI Taxonomy" id="5757"/>
</organismHost>
<evidence type="ECO:0000313" key="1">
    <source>
        <dbReference type="EMBL" id="AKI79567.1"/>
    </source>
</evidence>
<accession>A0A0G2Y723</accession>
<sequence length="103" mass="12006">MKKFFIIDAEYLFVYGLYVTENPIKAVTIAYNNTLKDSYHDNIDGETITLLAYEITSVPTIHVINCARYSVNNYMIINGLPTLVEYRLDMKFDDTPIFDLLYF</sequence>